<keyword evidence="3" id="KW-0805">Transcription regulation</keyword>
<reference evidence="6 7" key="1">
    <citation type="submission" date="2017-07" db="EMBL/GenBank/DDBJ databases">
        <title>Isolation and whole genome analysis of endospore-forming bacteria from heroin.</title>
        <authorList>
            <person name="Kalinowski J."/>
            <person name="Ahrens B."/>
            <person name="Al-Dilaimi A."/>
            <person name="Winkler A."/>
            <person name="Wibberg D."/>
            <person name="Schleenbecker U."/>
            <person name="Ruckert C."/>
            <person name="Wolfel R."/>
            <person name="Grass G."/>
        </authorList>
    </citation>
    <scope>NUCLEOTIDE SEQUENCE [LARGE SCALE GENOMIC DNA]</scope>
    <source>
        <strain evidence="6 7">7509</strain>
    </source>
</reference>
<dbReference type="PANTHER" id="PTHR32071">
    <property type="entry name" value="TRANSCRIPTIONAL REGULATORY PROTEIN"/>
    <property type="match status" value="1"/>
</dbReference>
<dbReference type="SUPFAM" id="SSF52540">
    <property type="entry name" value="P-loop containing nucleoside triphosphate hydrolases"/>
    <property type="match status" value="1"/>
</dbReference>
<evidence type="ECO:0000256" key="4">
    <source>
        <dbReference type="ARBA" id="ARBA00023163"/>
    </source>
</evidence>
<proteinExistence type="predicted"/>
<keyword evidence="4" id="KW-0804">Transcription</keyword>
<evidence type="ECO:0000256" key="1">
    <source>
        <dbReference type="ARBA" id="ARBA00022741"/>
    </source>
</evidence>
<dbReference type="RefSeq" id="WP_095270020.1">
    <property type="nucleotide sequence ID" value="NZ_NPBH01000032.1"/>
</dbReference>
<dbReference type="Gene3D" id="1.10.8.60">
    <property type="match status" value="1"/>
</dbReference>
<dbReference type="InterPro" id="IPR009057">
    <property type="entry name" value="Homeodomain-like_sf"/>
</dbReference>
<dbReference type="Gene3D" id="3.40.50.2300">
    <property type="match status" value="1"/>
</dbReference>
<dbReference type="EMBL" id="NPBH01000032">
    <property type="protein sequence ID" value="PAE07869.1"/>
    <property type="molecule type" value="Genomic_DNA"/>
</dbReference>
<feature type="domain" description="Sigma-54 factor interaction" evidence="5">
    <location>
        <begin position="295"/>
        <end position="480"/>
    </location>
</feature>
<dbReference type="InterPro" id="IPR002078">
    <property type="entry name" value="Sigma_54_int"/>
</dbReference>
<dbReference type="Gene3D" id="3.40.50.300">
    <property type="entry name" value="P-loop containing nucleotide triphosphate hydrolases"/>
    <property type="match status" value="1"/>
</dbReference>
<keyword evidence="1" id="KW-0547">Nucleotide-binding</keyword>
<dbReference type="InterPro" id="IPR027417">
    <property type="entry name" value="P-loop_NTPase"/>
</dbReference>
<gene>
    <name evidence="6" type="ORF">CHI12_09095</name>
</gene>
<dbReference type="SUPFAM" id="SSF46689">
    <property type="entry name" value="Homeodomain-like"/>
    <property type="match status" value="1"/>
</dbReference>
<dbReference type="Pfam" id="PF06506">
    <property type="entry name" value="PrpR_N"/>
    <property type="match status" value="1"/>
</dbReference>
<evidence type="ECO:0000256" key="2">
    <source>
        <dbReference type="ARBA" id="ARBA00022840"/>
    </source>
</evidence>
<dbReference type="Gene3D" id="1.10.10.60">
    <property type="entry name" value="Homeodomain-like"/>
    <property type="match status" value="1"/>
</dbReference>
<name>A0A268HDB3_9BACI</name>
<dbReference type="InterPro" id="IPR058031">
    <property type="entry name" value="AAA_lid_NorR"/>
</dbReference>
<evidence type="ECO:0000313" key="6">
    <source>
        <dbReference type="EMBL" id="PAE07869.1"/>
    </source>
</evidence>
<accession>A0A268HDB3</accession>
<dbReference type="SUPFAM" id="SSF159800">
    <property type="entry name" value="PrpR receptor domain-like"/>
    <property type="match status" value="1"/>
</dbReference>
<dbReference type="Pfam" id="PF02954">
    <property type="entry name" value="HTH_8"/>
    <property type="match status" value="1"/>
</dbReference>
<dbReference type="GO" id="GO:0005524">
    <property type="term" value="F:ATP binding"/>
    <property type="evidence" value="ECO:0007669"/>
    <property type="project" value="UniProtKB-KW"/>
</dbReference>
<keyword evidence="2" id="KW-0067">ATP-binding</keyword>
<protein>
    <recommendedName>
        <fullName evidence="5">Sigma-54 factor interaction domain-containing protein</fullName>
    </recommendedName>
</protein>
<dbReference type="GO" id="GO:0043565">
    <property type="term" value="F:sequence-specific DNA binding"/>
    <property type="evidence" value="ECO:0007669"/>
    <property type="project" value="InterPro"/>
</dbReference>
<evidence type="ECO:0000259" key="5">
    <source>
        <dbReference type="PROSITE" id="PS50045"/>
    </source>
</evidence>
<dbReference type="AlphaFoldDB" id="A0A268HDB3"/>
<dbReference type="Pfam" id="PF25601">
    <property type="entry name" value="AAA_lid_14"/>
    <property type="match status" value="1"/>
</dbReference>
<dbReference type="GO" id="GO:0006355">
    <property type="term" value="P:regulation of DNA-templated transcription"/>
    <property type="evidence" value="ECO:0007669"/>
    <property type="project" value="InterPro"/>
</dbReference>
<dbReference type="Gene3D" id="3.40.50.10660">
    <property type="entry name" value="PrpR receptor domain-like"/>
    <property type="match status" value="1"/>
</dbReference>
<dbReference type="InterPro" id="IPR010524">
    <property type="entry name" value="Sig_transdc_resp-reg_PrpR_N"/>
</dbReference>
<dbReference type="InterPro" id="IPR002197">
    <property type="entry name" value="HTH_Fis"/>
</dbReference>
<evidence type="ECO:0000256" key="3">
    <source>
        <dbReference type="ARBA" id="ARBA00023015"/>
    </source>
</evidence>
<sequence>MKITAIAPYAGLGELIQDVANQKELGNIDIVQGDLQHGVNIAIEAEKQGTDIIISRGGTAERIKQHVTIPVINIEVSGFDLLRIITLIKDTDNRVAFVGFPAIANAVSSVSQLIDVNLDIYAIDDEHHIENQLRLLKEENYTFVIGDVITVQLAEKIGMHGLLLTSGKESVLSAFRQAEETYRTVEKIKQERDTYAQILQDLNQHTIIADKYLQLRSLSTPPIPLPSSFIRRIAAAVFQFEQILVEVVYKNRFYRLNAHQLGSQQVVIELLEQEAPSKSLPSISLVADPNASVYLSSNHEEVQLAIEQAEALREQLTPLVIIGENGTGKESLARYIHTSDTAAFLRIDGAAFPIALLPYLAIVLEDGGTLYIVNADKIEETTKEWVEKQLKVKIPFRIILAMNNKTSDRIPTKFKTLHLPPLRERKEDIPNLIRLFISSFNSEYGMQIAGISEDAIQLLESNPFESNIIELSRIINKAVRKEETAYIQDTTIANIIDELQDQSKTVIDITGSLADIETQIIQAVWLEEKKNNSKTAERLGINRTTLWRKLKEIQ</sequence>
<dbReference type="GO" id="GO:0000156">
    <property type="term" value="F:phosphorelay response regulator activity"/>
    <property type="evidence" value="ECO:0007669"/>
    <property type="project" value="InterPro"/>
</dbReference>
<dbReference type="Proteomes" id="UP000216475">
    <property type="component" value="Unassembled WGS sequence"/>
</dbReference>
<dbReference type="PROSITE" id="PS50045">
    <property type="entry name" value="SIGMA54_INTERACT_4"/>
    <property type="match status" value="1"/>
</dbReference>
<organism evidence="6 7">
    <name type="scientific">Terribacillus saccharophilus</name>
    <dbReference type="NCBI Taxonomy" id="361277"/>
    <lineage>
        <taxon>Bacteria</taxon>
        <taxon>Bacillati</taxon>
        <taxon>Bacillota</taxon>
        <taxon>Bacilli</taxon>
        <taxon>Bacillales</taxon>
        <taxon>Bacillaceae</taxon>
        <taxon>Terribacillus</taxon>
    </lineage>
</organism>
<comment type="caution">
    <text evidence="6">The sequence shown here is derived from an EMBL/GenBank/DDBJ whole genome shotgun (WGS) entry which is preliminary data.</text>
</comment>
<dbReference type="Pfam" id="PF00158">
    <property type="entry name" value="Sigma54_activat"/>
    <property type="match status" value="1"/>
</dbReference>
<evidence type="ECO:0000313" key="7">
    <source>
        <dbReference type="Proteomes" id="UP000216475"/>
    </source>
</evidence>